<dbReference type="InterPro" id="IPR007361">
    <property type="entry name" value="DUF427"/>
</dbReference>
<feature type="compositionally biased region" description="Basic and acidic residues" evidence="1">
    <location>
        <begin position="1"/>
        <end position="20"/>
    </location>
</feature>
<dbReference type="Pfam" id="PF04248">
    <property type="entry name" value="NTP_transf_9"/>
    <property type="match status" value="1"/>
</dbReference>
<dbReference type="InterPro" id="IPR038694">
    <property type="entry name" value="DUF427_sf"/>
</dbReference>
<accession>A0A1M6B4U0</accession>
<dbReference type="RefSeq" id="WP_170864539.1">
    <property type="nucleotide sequence ID" value="NZ_FQYP01000001.1"/>
</dbReference>
<dbReference type="Gene3D" id="2.170.150.40">
    <property type="entry name" value="Domain of unknown function (DUF427)"/>
    <property type="match status" value="1"/>
</dbReference>
<feature type="region of interest" description="Disordered" evidence="1">
    <location>
        <begin position="1"/>
        <end position="27"/>
    </location>
</feature>
<keyword evidence="4" id="KW-1185">Reference proteome</keyword>
<evidence type="ECO:0000313" key="4">
    <source>
        <dbReference type="Proteomes" id="UP000184432"/>
    </source>
</evidence>
<name>A0A1M6B4U0_9FLAO</name>
<evidence type="ECO:0000259" key="2">
    <source>
        <dbReference type="Pfam" id="PF04248"/>
    </source>
</evidence>
<evidence type="ECO:0000256" key="1">
    <source>
        <dbReference type="SAM" id="MobiDB-lite"/>
    </source>
</evidence>
<proteinExistence type="predicted"/>
<feature type="domain" description="DUF427" evidence="2">
    <location>
        <begin position="55"/>
        <end position="142"/>
    </location>
</feature>
<gene>
    <name evidence="3" type="ORF">SAMN04488508_101630</name>
</gene>
<dbReference type="EMBL" id="FQYP01000001">
    <property type="protein sequence ID" value="SHI43769.1"/>
    <property type="molecule type" value="Genomic_DNA"/>
</dbReference>
<protein>
    <submittedName>
        <fullName evidence="3">Uncharacterized conserved protein, DUF427 family</fullName>
    </submittedName>
</protein>
<dbReference type="PANTHER" id="PTHR43058">
    <property type="entry name" value="SLR0655 PROTEIN"/>
    <property type="match status" value="1"/>
</dbReference>
<evidence type="ECO:0000313" key="3">
    <source>
        <dbReference type="EMBL" id="SHI43769.1"/>
    </source>
</evidence>
<dbReference type="PANTHER" id="PTHR43058:SF1">
    <property type="entry name" value="DUF427 DOMAIN-CONTAINING PROTEIN"/>
    <property type="match status" value="1"/>
</dbReference>
<dbReference type="STRING" id="570521.SAMN04488508_101630"/>
<reference evidence="4" key="1">
    <citation type="submission" date="2016-11" db="EMBL/GenBank/DDBJ databases">
        <authorList>
            <person name="Varghese N."/>
            <person name="Submissions S."/>
        </authorList>
    </citation>
    <scope>NUCLEOTIDE SEQUENCE [LARGE SCALE GENOMIC DNA]</scope>
    <source>
        <strain evidence="4">DSM 22623</strain>
    </source>
</reference>
<dbReference type="AlphaFoldDB" id="A0A1M6B4U0"/>
<sequence length="183" mass="20911">MKNMKPDWLQKAREKWDHTGTKRPPFAIAPKKGQRSVWDFPRPPIIEKVNKSILIHHDDIKIANTNNALAVLETASPPTYYIPKIDVNMQMLAEMPNKNSLCEWKGSAAYYSLKSNSRPIAWSYPNPFPEFSALKDHIAFYPQHLECYVDAQRVKPQSSSFYAGWITPDLVGPFKGDPGTGHW</sequence>
<dbReference type="Proteomes" id="UP000184432">
    <property type="component" value="Unassembled WGS sequence"/>
</dbReference>
<organism evidence="3 4">
    <name type="scientific">Aquimarina spongiae</name>
    <dbReference type="NCBI Taxonomy" id="570521"/>
    <lineage>
        <taxon>Bacteria</taxon>
        <taxon>Pseudomonadati</taxon>
        <taxon>Bacteroidota</taxon>
        <taxon>Flavobacteriia</taxon>
        <taxon>Flavobacteriales</taxon>
        <taxon>Flavobacteriaceae</taxon>
        <taxon>Aquimarina</taxon>
    </lineage>
</organism>